<dbReference type="InterPro" id="IPR014710">
    <property type="entry name" value="RmlC-like_jellyroll"/>
</dbReference>
<organism evidence="2 3">
    <name type="scientific">Acidiluteibacter ferrifornacis</name>
    <dbReference type="NCBI Taxonomy" id="2692424"/>
    <lineage>
        <taxon>Bacteria</taxon>
        <taxon>Pseudomonadati</taxon>
        <taxon>Bacteroidota</taxon>
        <taxon>Flavobacteriia</taxon>
        <taxon>Flavobacteriales</taxon>
        <taxon>Cryomorphaceae</taxon>
        <taxon>Acidiluteibacter</taxon>
    </lineage>
</organism>
<accession>A0A6N9NNF4</accession>
<dbReference type="SUPFAM" id="SSF51206">
    <property type="entry name" value="cAMP-binding domain-like"/>
    <property type="match status" value="1"/>
</dbReference>
<proteinExistence type="predicted"/>
<dbReference type="Pfam" id="PF00027">
    <property type="entry name" value="cNMP_binding"/>
    <property type="match status" value="1"/>
</dbReference>
<dbReference type="Gene3D" id="2.60.120.10">
    <property type="entry name" value="Jelly Rolls"/>
    <property type="match status" value="1"/>
</dbReference>
<dbReference type="InterPro" id="IPR018490">
    <property type="entry name" value="cNMP-bd_dom_sf"/>
</dbReference>
<dbReference type="AlphaFoldDB" id="A0A6N9NNF4"/>
<reference evidence="2 3" key="1">
    <citation type="submission" date="2019-12" db="EMBL/GenBank/DDBJ databases">
        <authorList>
            <person name="Zhao J."/>
        </authorList>
    </citation>
    <scope>NUCLEOTIDE SEQUENCE [LARGE SCALE GENOMIC DNA]</scope>
    <source>
        <strain evidence="2 3">S-15</strain>
    </source>
</reference>
<dbReference type="Proteomes" id="UP000470771">
    <property type="component" value="Unassembled WGS sequence"/>
</dbReference>
<comment type="caution">
    <text evidence="2">The sequence shown here is derived from an EMBL/GenBank/DDBJ whole genome shotgun (WGS) entry which is preliminary data.</text>
</comment>
<evidence type="ECO:0000313" key="3">
    <source>
        <dbReference type="Proteomes" id="UP000470771"/>
    </source>
</evidence>
<evidence type="ECO:0000313" key="2">
    <source>
        <dbReference type="EMBL" id="NBG66941.1"/>
    </source>
</evidence>
<name>A0A6N9NNF4_9FLAO</name>
<dbReference type="EMBL" id="WWNE01000012">
    <property type="protein sequence ID" value="NBG66941.1"/>
    <property type="molecule type" value="Genomic_DNA"/>
</dbReference>
<evidence type="ECO:0000259" key="1">
    <source>
        <dbReference type="Pfam" id="PF00027"/>
    </source>
</evidence>
<dbReference type="InterPro" id="IPR000595">
    <property type="entry name" value="cNMP-bd_dom"/>
</dbReference>
<gene>
    <name evidence="2" type="ORF">GQN54_12505</name>
</gene>
<protein>
    <submittedName>
        <fullName evidence="2">Cyclic nucleotide-binding domain-containing protein</fullName>
    </submittedName>
</protein>
<keyword evidence="3" id="KW-1185">Reference proteome</keyword>
<feature type="domain" description="Cyclic nucleotide-binding" evidence="1">
    <location>
        <begin position="16"/>
        <end position="101"/>
    </location>
</feature>
<sequence length="180" mass="20954">MCVIFDDTQSWESEFTIKRNQYLKRIGEKETHVYFIRSGAIRVVYLDENTEHSIRFGYRNNFITLLDSLISGTPSLLSLQAIKKSTIRTVALKTIDQLILTNTEFKALWYATLGGLIHQQMEREIDLLTASPLVRYQRVLARSPQLFQEIPHKFIASYLRMTPETLSRIKKLDLNQDLSN</sequence>